<feature type="domain" description="PA" evidence="9">
    <location>
        <begin position="148"/>
        <end position="227"/>
    </location>
</feature>
<accession>A0A543I1H2</accession>
<dbReference type="Gene3D" id="3.40.630.10">
    <property type="entry name" value="Zn peptidases"/>
    <property type="match status" value="1"/>
</dbReference>
<evidence type="ECO:0000256" key="2">
    <source>
        <dbReference type="ARBA" id="ARBA00022438"/>
    </source>
</evidence>
<keyword evidence="4" id="KW-0479">Metal-binding</keyword>
<name>A0A543I1H2_9MICO</name>
<keyword evidence="6" id="KW-0378">Hydrolase</keyword>
<keyword evidence="2" id="KW-0031">Aminopeptidase</keyword>
<proteinExistence type="inferred from homology"/>
<evidence type="ECO:0000313" key="11">
    <source>
        <dbReference type="EMBL" id="TQM64453.1"/>
    </source>
</evidence>
<comment type="caution">
    <text evidence="11">The sequence shown here is derived from an EMBL/GenBank/DDBJ whole genome shotgun (WGS) entry which is preliminary data.</text>
</comment>
<dbReference type="PROSITE" id="PS51318">
    <property type="entry name" value="TAT"/>
    <property type="match status" value="1"/>
</dbReference>
<dbReference type="InterPro" id="IPR007484">
    <property type="entry name" value="Peptidase_M28"/>
</dbReference>
<dbReference type="RefSeq" id="WP_311769353.1">
    <property type="nucleotide sequence ID" value="NZ_VFPM01000001.1"/>
</dbReference>
<evidence type="ECO:0000256" key="5">
    <source>
        <dbReference type="ARBA" id="ARBA00022729"/>
    </source>
</evidence>
<evidence type="ECO:0000256" key="8">
    <source>
        <dbReference type="SAM" id="SignalP"/>
    </source>
</evidence>
<dbReference type="CDD" id="cd03876">
    <property type="entry name" value="M28_SGAP_like"/>
    <property type="match status" value="1"/>
</dbReference>
<reference evidence="11 12" key="1">
    <citation type="submission" date="2019-06" db="EMBL/GenBank/DDBJ databases">
        <title>Genome sequencing of plant associated microbes to promote plant fitness in Sorghum bicolor and Oryza sativa.</title>
        <authorList>
            <person name="Coleman-Derr D."/>
        </authorList>
    </citation>
    <scope>NUCLEOTIDE SEQUENCE [LARGE SCALE GENOMIC DNA]</scope>
    <source>
        <strain evidence="11 12">KV-663</strain>
    </source>
</reference>
<evidence type="ECO:0000256" key="4">
    <source>
        <dbReference type="ARBA" id="ARBA00022723"/>
    </source>
</evidence>
<feature type="chain" id="PRO_5021994546" evidence="8">
    <location>
        <begin position="31"/>
        <end position="513"/>
    </location>
</feature>
<dbReference type="Gene3D" id="3.50.30.30">
    <property type="match status" value="1"/>
</dbReference>
<evidence type="ECO:0000256" key="7">
    <source>
        <dbReference type="ARBA" id="ARBA00022833"/>
    </source>
</evidence>
<dbReference type="SUPFAM" id="SSF52025">
    <property type="entry name" value="PA domain"/>
    <property type="match status" value="1"/>
</dbReference>
<keyword evidence="7" id="KW-0862">Zinc</keyword>
<dbReference type="InterPro" id="IPR046450">
    <property type="entry name" value="PA_dom_sf"/>
</dbReference>
<sequence length="513" mass="52083">MHSRTRIVSAGAAVAAAALLAAGLAPQATAAPSGNDTSEIALTKGFRKAVTTAGINEHLKAFEAIAAGGNRVSGTPKFDASVDYVKSKAEAAGLDVTVQPFAFPYNADVSPAVLQRISPNPATFVDGVDFSSMTYSGNGDVTAAVTPVSTGSAAAGCTAAEFAGFPAGTIALLQRGSCSFAIKAAHASAAGALGVIIYNNTTGGLSGTLGAPGITVPVVGTTTATGQGMLSPGTTARVKVERVNETRTTYNVIAETPGGDPNNVVVVGAHLDSVPRGPGINDNGSGSATILEVAETFAAQERTPTSKVRFAWWGAEEFGLLGSNHYVGSLSQAELDKIALNLNFDMIGSPNYVRFVYDGDNSAFPVGPGAAVGPAGSGAIEDAFHRYFDAVGLASSETPFSGRSDYGPFIAKGIPAGGLFTGAEGTKTAKEAEVYGGQAGQPYDKCYHLFCDAFTNVNQTGLDEMSDAVAHAVLTYSRRDFVQAPLLDPAKVMAGVAAGGEGGGLHEDHEDAS</sequence>
<dbReference type="PANTHER" id="PTHR12147">
    <property type="entry name" value="METALLOPEPTIDASE M28 FAMILY MEMBER"/>
    <property type="match status" value="1"/>
</dbReference>
<evidence type="ECO:0000259" key="9">
    <source>
        <dbReference type="Pfam" id="PF02225"/>
    </source>
</evidence>
<evidence type="ECO:0000259" key="10">
    <source>
        <dbReference type="Pfam" id="PF04389"/>
    </source>
</evidence>
<keyword evidence="3" id="KW-0645">Protease</keyword>
<feature type="signal peptide" evidence="8">
    <location>
        <begin position="1"/>
        <end position="30"/>
    </location>
</feature>
<dbReference type="SUPFAM" id="SSF53187">
    <property type="entry name" value="Zn-dependent exopeptidases"/>
    <property type="match status" value="1"/>
</dbReference>
<evidence type="ECO:0000256" key="3">
    <source>
        <dbReference type="ARBA" id="ARBA00022670"/>
    </source>
</evidence>
<dbReference type="GO" id="GO:0004177">
    <property type="term" value="F:aminopeptidase activity"/>
    <property type="evidence" value="ECO:0007669"/>
    <property type="project" value="UniProtKB-KW"/>
</dbReference>
<gene>
    <name evidence="11" type="ORF">FBY41_0819</name>
</gene>
<protein>
    <submittedName>
        <fullName evidence="11">PA domain-containing protein</fullName>
    </submittedName>
</protein>
<dbReference type="GO" id="GO:0006508">
    <property type="term" value="P:proteolysis"/>
    <property type="evidence" value="ECO:0007669"/>
    <property type="project" value="UniProtKB-KW"/>
</dbReference>
<dbReference type="InterPro" id="IPR006311">
    <property type="entry name" value="TAT_signal"/>
</dbReference>
<feature type="domain" description="Peptidase M28" evidence="10">
    <location>
        <begin position="251"/>
        <end position="472"/>
    </location>
</feature>
<comment type="similarity">
    <text evidence="1">Belongs to the peptidase M28 family. M28A subfamily.</text>
</comment>
<dbReference type="Proteomes" id="UP000316747">
    <property type="component" value="Unassembled WGS sequence"/>
</dbReference>
<dbReference type="AlphaFoldDB" id="A0A543I1H2"/>
<organism evidence="11 12">
    <name type="scientific">Humibacillus xanthopallidus</name>
    <dbReference type="NCBI Taxonomy" id="412689"/>
    <lineage>
        <taxon>Bacteria</taxon>
        <taxon>Bacillati</taxon>
        <taxon>Actinomycetota</taxon>
        <taxon>Actinomycetes</taxon>
        <taxon>Micrococcales</taxon>
        <taxon>Intrasporangiaceae</taxon>
        <taxon>Humibacillus</taxon>
    </lineage>
</organism>
<dbReference type="PANTHER" id="PTHR12147:SF26">
    <property type="entry name" value="PEPTIDASE M28 DOMAIN-CONTAINING PROTEIN"/>
    <property type="match status" value="1"/>
</dbReference>
<evidence type="ECO:0000256" key="6">
    <source>
        <dbReference type="ARBA" id="ARBA00022801"/>
    </source>
</evidence>
<dbReference type="InterPro" id="IPR041756">
    <property type="entry name" value="M28_SGAP-like"/>
</dbReference>
<dbReference type="GO" id="GO:0046872">
    <property type="term" value="F:metal ion binding"/>
    <property type="evidence" value="ECO:0007669"/>
    <property type="project" value="UniProtKB-KW"/>
</dbReference>
<keyword evidence="5 8" id="KW-0732">Signal</keyword>
<evidence type="ECO:0000256" key="1">
    <source>
        <dbReference type="ARBA" id="ARBA00005957"/>
    </source>
</evidence>
<keyword evidence="12" id="KW-1185">Reference proteome</keyword>
<dbReference type="InterPro" id="IPR045175">
    <property type="entry name" value="M28_fam"/>
</dbReference>
<dbReference type="InterPro" id="IPR003137">
    <property type="entry name" value="PA_domain"/>
</dbReference>
<dbReference type="Pfam" id="PF02225">
    <property type="entry name" value="PA"/>
    <property type="match status" value="1"/>
</dbReference>
<dbReference type="GO" id="GO:0008235">
    <property type="term" value="F:metalloexopeptidase activity"/>
    <property type="evidence" value="ECO:0007669"/>
    <property type="project" value="InterPro"/>
</dbReference>
<dbReference type="Pfam" id="PF04389">
    <property type="entry name" value="Peptidase_M28"/>
    <property type="match status" value="1"/>
</dbReference>
<evidence type="ECO:0000313" key="12">
    <source>
        <dbReference type="Proteomes" id="UP000316747"/>
    </source>
</evidence>
<dbReference type="EMBL" id="VFPM01000001">
    <property type="protein sequence ID" value="TQM64453.1"/>
    <property type="molecule type" value="Genomic_DNA"/>
</dbReference>